<proteinExistence type="predicted"/>
<gene>
    <name evidence="1" type="ORF">BN1097_190039</name>
</gene>
<dbReference type="AlphaFoldDB" id="A0A069A5V5"/>
<sequence>MLSNLDFFKILYLFLSLIKCYSNEKPTFYLKSHLLFKMLLLT</sequence>
<name>A0A069A5V5_CLODI</name>
<reference evidence="1" key="1">
    <citation type="submission" date="2014-07" db="EMBL/GenBank/DDBJ databases">
        <authorList>
            <person name="Monot Marc"/>
        </authorList>
    </citation>
    <scope>NUCLEOTIDE SEQUENCE</scope>
    <source>
        <strain evidence="1">7032994</strain>
    </source>
</reference>
<evidence type="ECO:0000313" key="1">
    <source>
        <dbReference type="EMBL" id="CDS83805.1"/>
    </source>
</evidence>
<organism evidence="1">
    <name type="scientific">Clostridioides difficile</name>
    <name type="common">Peptoclostridium difficile</name>
    <dbReference type="NCBI Taxonomy" id="1496"/>
    <lineage>
        <taxon>Bacteria</taxon>
        <taxon>Bacillati</taxon>
        <taxon>Bacillota</taxon>
        <taxon>Clostridia</taxon>
        <taxon>Peptostreptococcales</taxon>
        <taxon>Peptostreptococcaceae</taxon>
        <taxon>Clostridioides</taxon>
    </lineage>
</organism>
<protein>
    <submittedName>
        <fullName evidence="1">Uncharacterized protein</fullName>
    </submittedName>
</protein>
<accession>A0A069A5V5</accession>
<dbReference type="EMBL" id="LK932353">
    <property type="protein sequence ID" value="CDS83805.1"/>
    <property type="molecule type" value="Genomic_DNA"/>
</dbReference>